<comment type="caution">
    <text evidence="6">The sequence shown here is derived from an EMBL/GenBank/DDBJ whole genome shotgun (WGS) entry which is preliminary data.</text>
</comment>
<feature type="modified residue" description="4-aspartylphosphate" evidence="2">
    <location>
        <position position="423"/>
    </location>
</feature>
<evidence type="ECO:0000256" key="3">
    <source>
        <dbReference type="SAM" id="Phobius"/>
    </source>
</evidence>
<dbReference type="InterPro" id="IPR050595">
    <property type="entry name" value="Bact_response_regulator"/>
</dbReference>
<organism evidence="6 7">
    <name type="scientific">Microvirga alba</name>
    <dbReference type="NCBI Taxonomy" id="2791025"/>
    <lineage>
        <taxon>Bacteria</taxon>
        <taxon>Pseudomonadati</taxon>
        <taxon>Pseudomonadota</taxon>
        <taxon>Alphaproteobacteria</taxon>
        <taxon>Hyphomicrobiales</taxon>
        <taxon>Methylobacteriaceae</taxon>
        <taxon>Microvirga</taxon>
    </lineage>
</organism>
<dbReference type="InterPro" id="IPR036890">
    <property type="entry name" value="HATPase_C_sf"/>
</dbReference>
<dbReference type="InterPro" id="IPR001789">
    <property type="entry name" value="Sig_transdc_resp-reg_receiver"/>
</dbReference>
<feature type="domain" description="Response regulatory" evidence="5">
    <location>
        <begin position="374"/>
        <end position="484"/>
    </location>
</feature>
<gene>
    <name evidence="6" type="ORF">I2H38_05375</name>
</gene>
<dbReference type="SMART" id="SM00448">
    <property type="entry name" value="REC"/>
    <property type="match status" value="1"/>
</dbReference>
<dbReference type="PANTHER" id="PTHR44591">
    <property type="entry name" value="STRESS RESPONSE REGULATOR PROTEIN 1"/>
    <property type="match status" value="1"/>
</dbReference>
<sequence>MPLLPFTLKFSLAVSACALIFSGLALAGAAFSRQPEWLVMTGVIFILATITSIWGLGRRITRALRAQAGSMSRLEAESEPFPAFNLPAQDAKPEFSAPFLADTPEPAMDEHELRRVQKLEVLERLREGIVHDLNNKLLVISANIDSVARHLKDQPTLQRKLLSALVASDQAASLIARSNAFARQNDGQVQHIDLAERIDSIAGLMNRSLLRDTVELRLSLESGLWPVEADPDELEMAIVTLSAYARGELTQGGTVTLEARNVHVEKGSLSNLELEGDFVQLVIGSVGADETPHVPAHEAEQAFALGDADFSSWLTLNRSLQFLQPLGGSAEVHNTGTGMSIVLYLPRASASVRMLPGALRDELGENETVSTNTEILVVDDEVEVALAIQGMLEEVGYVTRVATNARQVMKNLKGRKPGIVLTDVAMHGTMNGVMLAREIREMYPDLPILLITGNPGAAEAEKEFPLLMKPIVSRDLHAAIQRQLTAPDKNNVVPLFSRPSRRMP</sequence>
<evidence type="ECO:0000313" key="7">
    <source>
        <dbReference type="Proteomes" id="UP000599312"/>
    </source>
</evidence>
<keyword evidence="3" id="KW-1133">Transmembrane helix</keyword>
<reference evidence="6" key="1">
    <citation type="submission" date="2020-11" db="EMBL/GenBank/DDBJ databases">
        <authorList>
            <person name="Kim M.K."/>
        </authorList>
    </citation>
    <scope>NUCLEOTIDE SEQUENCE</scope>
    <source>
        <strain evidence="6">BT350</strain>
    </source>
</reference>
<keyword evidence="4" id="KW-0732">Signal</keyword>
<evidence type="ECO:0000256" key="2">
    <source>
        <dbReference type="PROSITE-ProRule" id="PRU00169"/>
    </source>
</evidence>
<dbReference type="SUPFAM" id="SSF52172">
    <property type="entry name" value="CheY-like"/>
    <property type="match status" value="1"/>
</dbReference>
<dbReference type="Gene3D" id="3.40.50.2300">
    <property type="match status" value="1"/>
</dbReference>
<evidence type="ECO:0000256" key="4">
    <source>
        <dbReference type="SAM" id="SignalP"/>
    </source>
</evidence>
<dbReference type="Gene3D" id="3.30.565.10">
    <property type="entry name" value="Histidine kinase-like ATPase, C-terminal domain"/>
    <property type="match status" value="1"/>
</dbReference>
<accession>A0A931BNM5</accession>
<keyword evidence="3" id="KW-0472">Membrane</keyword>
<keyword evidence="7" id="KW-1185">Reference proteome</keyword>
<evidence type="ECO:0000256" key="1">
    <source>
        <dbReference type="ARBA" id="ARBA00022553"/>
    </source>
</evidence>
<dbReference type="PROSITE" id="PS50110">
    <property type="entry name" value="RESPONSE_REGULATORY"/>
    <property type="match status" value="1"/>
</dbReference>
<dbReference type="Pfam" id="PF00072">
    <property type="entry name" value="Response_reg"/>
    <property type="match status" value="1"/>
</dbReference>
<dbReference type="GO" id="GO:0000160">
    <property type="term" value="P:phosphorelay signal transduction system"/>
    <property type="evidence" value="ECO:0007669"/>
    <property type="project" value="InterPro"/>
</dbReference>
<evidence type="ECO:0000259" key="5">
    <source>
        <dbReference type="PROSITE" id="PS50110"/>
    </source>
</evidence>
<protein>
    <submittedName>
        <fullName evidence="6">Response regulator</fullName>
    </submittedName>
</protein>
<dbReference type="Gene3D" id="1.10.287.130">
    <property type="match status" value="1"/>
</dbReference>
<name>A0A931BNM5_9HYPH</name>
<dbReference type="Proteomes" id="UP000599312">
    <property type="component" value="Unassembled WGS sequence"/>
</dbReference>
<dbReference type="RefSeq" id="WP_196270802.1">
    <property type="nucleotide sequence ID" value="NZ_JADQDO010000002.1"/>
</dbReference>
<proteinExistence type="predicted"/>
<keyword evidence="1 2" id="KW-0597">Phosphoprotein</keyword>
<keyword evidence="3" id="KW-0812">Transmembrane</keyword>
<dbReference type="EMBL" id="JADQDO010000002">
    <property type="protein sequence ID" value="MBF9232809.1"/>
    <property type="molecule type" value="Genomic_DNA"/>
</dbReference>
<dbReference type="PANTHER" id="PTHR44591:SF21">
    <property type="entry name" value="TWO-COMPONENT RESPONSE REGULATOR"/>
    <property type="match status" value="1"/>
</dbReference>
<feature type="signal peptide" evidence="4">
    <location>
        <begin position="1"/>
        <end position="27"/>
    </location>
</feature>
<dbReference type="AlphaFoldDB" id="A0A931BNM5"/>
<feature type="transmembrane region" description="Helical" evidence="3">
    <location>
        <begin position="37"/>
        <end position="57"/>
    </location>
</feature>
<dbReference type="InterPro" id="IPR011006">
    <property type="entry name" value="CheY-like_superfamily"/>
</dbReference>
<evidence type="ECO:0000313" key="6">
    <source>
        <dbReference type="EMBL" id="MBF9232809.1"/>
    </source>
</evidence>
<feature type="chain" id="PRO_5038056355" evidence="4">
    <location>
        <begin position="28"/>
        <end position="504"/>
    </location>
</feature>